<feature type="transmembrane region" description="Helical" evidence="1">
    <location>
        <begin position="32"/>
        <end position="49"/>
    </location>
</feature>
<dbReference type="EMBL" id="BARU01034685">
    <property type="protein sequence ID" value="GAH66416.1"/>
    <property type="molecule type" value="Genomic_DNA"/>
</dbReference>
<reference evidence="2" key="1">
    <citation type="journal article" date="2014" name="Front. Microbiol.">
        <title>High frequency of phylogenetically diverse reductive dehalogenase-homologous genes in deep subseafloor sedimentary metagenomes.</title>
        <authorList>
            <person name="Kawai M."/>
            <person name="Futagami T."/>
            <person name="Toyoda A."/>
            <person name="Takaki Y."/>
            <person name="Nishi S."/>
            <person name="Hori S."/>
            <person name="Arai W."/>
            <person name="Tsubouchi T."/>
            <person name="Morono Y."/>
            <person name="Uchiyama I."/>
            <person name="Ito T."/>
            <person name="Fujiyama A."/>
            <person name="Inagaki F."/>
            <person name="Takami H."/>
        </authorList>
    </citation>
    <scope>NUCLEOTIDE SEQUENCE</scope>
    <source>
        <strain evidence="2">Expedition CK06-06</strain>
    </source>
</reference>
<sequence>MIKLKDYRIAITAIIVIGVIECVALLQGVNGTMLSGAIGIIAGMGGLLTNKPKIFGG</sequence>
<comment type="caution">
    <text evidence="2">The sequence shown here is derived from an EMBL/GenBank/DDBJ whole genome shotgun (WGS) entry which is preliminary data.</text>
</comment>
<keyword evidence="1" id="KW-0472">Membrane</keyword>
<keyword evidence="1" id="KW-0812">Transmembrane</keyword>
<keyword evidence="1" id="KW-1133">Transmembrane helix</keyword>
<proteinExistence type="predicted"/>
<name>X1H882_9ZZZZ</name>
<feature type="transmembrane region" description="Helical" evidence="1">
    <location>
        <begin position="7"/>
        <end position="26"/>
    </location>
</feature>
<gene>
    <name evidence="2" type="ORF">S03H2_54401</name>
</gene>
<accession>X1H882</accession>
<dbReference type="AlphaFoldDB" id="X1H882"/>
<protein>
    <submittedName>
        <fullName evidence="2">Uncharacterized protein</fullName>
    </submittedName>
</protein>
<evidence type="ECO:0000313" key="2">
    <source>
        <dbReference type="EMBL" id="GAH66416.1"/>
    </source>
</evidence>
<organism evidence="2">
    <name type="scientific">marine sediment metagenome</name>
    <dbReference type="NCBI Taxonomy" id="412755"/>
    <lineage>
        <taxon>unclassified sequences</taxon>
        <taxon>metagenomes</taxon>
        <taxon>ecological metagenomes</taxon>
    </lineage>
</organism>
<evidence type="ECO:0000256" key="1">
    <source>
        <dbReference type="SAM" id="Phobius"/>
    </source>
</evidence>